<keyword evidence="2" id="KW-1185">Reference proteome</keyword>
<dbReference type="AlphaFoldDB" id="A0AAE9ZKC7"/>
<evidence type="ECO:0000313" key="1">
    <source>
        <dbReference type="EMBL" id="WDI32220.1"/>
    </source>
</evidence>
<evidence type="ECO:0000313" key="2">
    <source>
        <dbReference type="Proteomes" id="UP001214043"/>
    </source>
</evidence>
<sequence length="173" mass="18166">MKNVTRFAAIAAGAGLLAACGGGGEEAREKQIEDMAKRHGVNADVELDDKGEVASVKINNGMGGATVGSNLSLPDNFPSDVSVDDNWSVMAISPAPGVDGFMVNAMTDDSVEETLSKLRSSLGAKGWTEEASDQPTPQMQRINFVKDDRMTNVNLISGGPQLTVQLVTMKKPG</sequence>
<protein>
    <recommendedName>
        <fullName evidence="3">Lipoprotein</fullName>
    </recommendedName>
</protein>
<gene>
    <name evidence="1" type="ORF">PUV54_03310</name>
</gene>
<proteinExistence type="predicted"/>
<reference evidence="1" key="1">
    <citation type="submission" date="2023-02" db="EMBL/GenBank/DDBJ databases">
        <title>Genome sequence of Hyphococcus flavus.</title>
        <authorList>
            <person name="Rong J.-C."/>
            <person name="Zhao Q."/>
            <person name="Yi M."/>
            <person name="Wu J.-Y."/>
        </authorList>
    </citation>
    <scope>NUCLEOTIDE SEQUENCE</scope>
    <source>
        <strain evidence="1">MCCC 1K03223</strain>
    </source>
</reference>
<accession>A0AAE9ZKC7</accession>
<dbReference type="KEGG" id="hfl:PUV54_03310"/>
<dbReference type="PROSITE" id="PS51257">
    <property type="entry name" value="PROKAR_LIPOPROTEIN"/>
    <property type="match status" value="1"/>
</dbReference>
<dbReference type="RefSeq" id="WP_274494128.1">
    <property type="nucleotide sequence ID" value="NZ_CP118166.1"/>
</dbReference>
<organism evidence="1 2">
    <name type="scientific">Hyphococcus flavus</name>
    <dbReference type="NCBI Taxonomy" id="1866326"/>
    <lineage>
        <taxon>Bacteria</taxon>
        <taxon>Pseudomonadati</taxon>
        <taxon>Pseudomonadota</taxon>
        <taxon>Alphaproteobacteria</taxon>
        <taxon>Parvularculales</taxon>
        <taxon>Parvularculaceae</taxon>
        <taxon>Hyphococcus</taxon>
    </lineage>
</organism>
<dbReference type="EMBL" id="CP118166">
    <property type="protein sequence ID" value="WDI32220.1"/>
    <property type="molecule type" value="Genomic_DNA"/>
</dbReference>
<evidence type="ECO:0008006" key="3">
    <source>
        <dbReference type="Google" id="ProtNLM"/>
    </source>
</evidence>
<dbReference type="Proteomes" id="UP001214043">
    <property type="component" value="Chromosome"/>
</dbReference>
<name>A0AAE9ZKC7_9PROT</name>